<dbReference type="Proteomes" id="UP000319514">
    <property type="component" value="Unassembled WGS sequence"/>
</dbReference>
<dbReference type="RefSeq" id="WP_141790083.1">
    <property type="nucleotide sequence ID" value="NZ_BAAAKX010000008.1"/>
</dbReference>
<name>A0A542Z910_9MICO</name>
<organism evidence="1 2">
    <name type="scientific">Oryzihumus leptocrescens</name>
    <dbReference type="NCBI Taxonomy" id="297536"/>
    <lineage>
        <taxon>Bacteria</taxon>
        <taxon>Bacillati</taxon>
        <taxon>Actinomycetota</taxon>
        <taxon>Actinomycetes</taxon>
        <taxon>Micrococcales</taxon>
        <taxon>Intrasporangiaceae</taxon>
        <taxon>Oryzihumus</taxon>
    </lineage>
</organism>
<reference evidence="1 2" key="1">
    <citation type="submission" date="2019-06" db="EMBL/GenBank/DDBJ databases">
        <title>Sequencing the genomes of 1000 actinobacteria strains.</title>
        <authorList>
            <person name="Klenk H.-P."/>
        </authorList>
    </citation>
    <scope>NUCLEOTIDE SEQUENCE [LARGE SCALE GENOMIC DNA]</scope>
    <source>
        <strain evidence="1 2">DSM 18082</strain>
    </source>
</reference>
<keyword evidence="2" id="KW-1185">Reference proteome</keyword>
<evidence type="ECO:0000313" key="1">
    <source>
        <dbReference type="EMBL" id="TQL56690.1"/>
    </source>
</evidence>
<protein>
    <submittedName>
        <fullName evidence="1">Uncharacterized protein</fullName>
    </submittedName>
</protein>
<sequence>MYGPLWRALPGPWPVKLLQALVLTLAFVAACFLWLFPAVADHLPFNDNTVTSSSPSRTTTP</sequence>
<dbReference type="AlphaFoldDB" id="A0A542Z910"/>
<proteinExistence type="predicted"/>
<accession>A0A542Z910</accession>
<gene>
    <name evidence="1" type="ORF">FB474_3450</name>
</gene>
<dbReference type="OrthoDB" id="3267875at2"/>
<dbReference type="PROSITE" id="PS51257">
    <property type="entry name" value="PROKAR_LIPOPROTEIN"/>
    <property type="match status" value="1"/>
</dbReference>
<comment type="caution">
    <text evidence="1">The sequence shown here is derived from an EMBL/GenBank/DDBJ whole genome shotgun (WGS) entry which is preliminary data.</text>
</comment>
<dbReference type="EMBL" id="VFOQ01000002">
    <property type="protein sequence ID" value="TQL56690.1"/>
    <property type="molecule type" value="Genomic_DNA"/>
</dbReference>
<evidence type="ECO:0000313" key="2">
    <source>
        <dbReference type="Proteomes" id="UP000319514"/>
    </source>
</evidence>